<dbReference type="FunFam" id="3.30.70.270:FF:000026">
    <property type="entry name" value="Transposon Ty3-G Gag-Pol polyprotein"/>
    <property type="match status" value="1"/>
</dbReference>
<dbReference type="Gene3D" id="3.10.20.370">
    <property type="match status" value="1"/>
</dbReference>
<evidence type="ECO:0000259" key="2">
    <source>
        <dbReference type="Pfam" id="PF17919"/>
    </source>
</evidence>
<protein>
    <recommendedName>
        <fullName evidence="2">Reverse transcriptase/retrotransposon-derived protein RNase H-like domain-containing protein</fullName>
    </recommendedName>
</protein>
<dbReference type="InterPro" id="IPR043502">
    <property type="entry name" value="DNA/RNA_pol_sf"/>
</dbReference>
<proteinExistence type="predicted"/>
<dbReference type="Proteomes" id="UP001283361">
    <property type="component" value="Unassembled WGS sequence"/>
</dbReference>
<keyword evidence="1" id="KW-0511">Multifunctional enzyme</keyword>
<dbReference type="Gene3D" id="3.30.70.270">
    <property type="match status" value="1"/>
</dbReference>
<sequence>MGHVISKEGISTDPQKVKAISDLPTPKNAKDIRRILGTVQYLARYIPNLTSTAHPLQNLLKKDVPFTWAESQKTAFQKLKDAIAGSPTLAMYDHRKELTLENDASEYGIGSVLLQEGKPLAYASRTLSPAEQNYAQIEKELLAITFGLRKFHPFTFGRPVQIITDHKPLVSITKKPLCKAPRRLQNMLLKVQEYSFEVTYRPGLEMLISDCLSRAPVRATDNEEEETVSNIAYTPFPAHRLQEIRAATLTDPVLARLKVAIIQGWPDQKEKVPTGILPYFNYRDELTVQDGIIMRADRIVIPQSLR</sequence>
<evidence type="ECO:0000256" key="1">
    <source>
        <dbReference type="ARBA" id="ARBA00023268"/>
    </source>
</evidence>
<dbReference type="EMBL" id="JAWDGP010006922">
    <property type="protein sequence ID" value="KAK3732971.1"/>
    <property type="molecule type" value="Genomic_DNA"/>
</dbReference>
<dbReference type="SUPFAM" id="SSF56672">
    <property type="entry name" value="DNA/RNA polymerases"/>
    <property type="match status" value="1"/>
</dbReference>
<reference evidence="3" key="1">
    <citation type="journal article" date="2023" name="G3 (Bethesda)">
        <title>A reference genome for the long-term kleptoplast-retaining sea slug Elysia crispata morphotype clarki.</title>
        <authorList>
            <person name="Eastman K.E."/>
            <person name="Pendleton A.L."/>
            <person name="Shaikh M.A."/>
            <person name="Suttiyut T."/>
            <person name="Ogas R."/>
            <person name="Tomko P."/>
            <person name="Gavelis G."/>
            <person name="Widhalm J.R."/>
            <person name="Wisecaver J.H."/>
        </authorList>
    </citation>
    <scope>NUCLEOTIDE SEQUENCE</scope>
    <source>
        <strain evidence="3">ECLA1</strain>
    </source>
</reference>
<dbReference type="GO" id="GO:0003824">
    <property type="term" value="F:catalytic activity"/>
    <property type="evidence" value="ECO:0007669"/>
    <property type="project" value="UniProtKB-KW"/>
</dbReference>
<dbReference type="CDD" id="cd09274">
    <property type="entry name" value="RNase_HI_RT_Ty3"/>
    <property type="match status" value="1"/>
</dbReference>
<dbReference type="InterPro" id="IPR043128">
    <property type="entry name" value="Rev_trsase/Diguanyl_cyclase"/>
</dbReference>
<accession>A0AAE0Y4W6</accession>
<name>A0AAE0Y4W6_9GAST</name>
<keyword evidence="4" id="KW-1185">Reference proteome</keyword>
<evidence type="ECO:0000313" key="3">
    <source>
        <dbReference type="EMBL" id="KAK3732971.1"/>
    </source>
</evidence>
<organism evidence="3 4">
    <name type="scientific">Elysia crispata</name>
    <name type="common">lettuce slug</name>
    <dbReference type="NCBI Taxonomy" id="231223"/>
    <lineage>
        <taxon>Eukaryota</taxon>
        <taxon>Metazoa</taxon>
        <taxon>Spiralia</taxon>
        <taxon>Lophotrochozoa</taxon>
        <taxon>Mollusca</taxon>
        <taxon>Gastropoda</taxon>
        <taxon>Heterobranchia</taxon>
        <taxon>Euthyneura</taxon>
        <taxon>Panpulmonata</taxon>
        <taxon>Sacoglossa</taxon>
        <taxon>Placobranchoidea</taxon>
        <taxon>Plakobranchidae</taxon>
        <taxon>Elysia</taxon>
    </lineage>
</organism>
<dbReference type="AlphaFoldDB" id="A0AAE0Y4W6"/>
<feature type="domain" description="Reverse transcriptase/retrotransposon-derived protein RNase H-like" evidence="2">
    <location>
        <begin position="68"/>
        <end position="162"/>
    </location>
</feature>
<dbReference type="InterPro" id="IPR041577">
    <property type="entry name" value="RT_RNaseH_2"/>
</dbReference>
<dbReference type="PANTHER" id="PTHR37984:SF5">
    <property type="entry name" value="PROTEIN NYNRIN-LIKE"/>
    <property type="match status" value="1"/>
</dbReference>
<dbReference type="Pfam" id="PF17919">
    <property type="entry name" value="RT_RNaseH_2"/>
    <property type="match status" value="1"/>
</dbReference>
<comment type="caution">
    <text evidence="3">The sequence shown here is derived from an EMBL/GenBank/DDBJ whole genome shotgun (WGS) entry which is preliminary data.</text>
</comment>
<gene>
    <name evidence="3" type="ORF">RRG08_002579</name>
</gene>
<evidence type="ECO:0000313" key="4">
    <source>
        <dbReference type="Proteomes" id="UP001283361"/>
    </source>
</evidence>
<dbReference type="InterPro" id="IPR050951">
    <property type="entry name" value="Retrovirus_Pol_polyprotein"/>
</dbReference>
<dbReference type="PANTHER" id="PTHR37984">
    <property type="entry name" value="PROTEIN CBG26694"/>
    <property type="match status" value="1"/>
</dbReference>
<dbReference type="FunFam" id="3.10.20.370:FF:000001">
    <property type="entry name" value="Retrovirus-related Pol polyprotein from transposon 17.6-like protein"/>
    <property type="match status" value="1"/>
</dbReference>